<dbReference type="PROSITE" id="PS51198">
    <property type="entry name" value="UVRD_HELICASE_ATP_BIND"/>
    <property type="match status" value="1"/>
</dbReference>
<dbReference type="GO" id="GO:0004527">
    <property type="term" value="F:exonuclease activity"/>
    <property type="evidence" value="ECO:0007669"/>
    <property type="project" value="UniProtKB-KW"/>
</dbReference>
<evidence type="ECO:0000256" key="14">
    <source>
        <dbReference type="PROSITE-ProRule" id="PRU00560"/>
    </source>
</evidence>
<dbReference type="GO" id="GO:0005829">
    <property type="term" value="C:cytosol"/>
    <property type="evidence" value="ECO:0007669"/>
    <property type="project" value="TreeGrafter"/>
</dbReference>
<comment type="caution">
    <text evidence="18">The sequence shown here is derived from an EMBL/GenBank/DDBJ whole genome shotgun (WGS) entry which is preliminary data.</text>
</comment>
<dbReference type="Gene3D" id="3.90.320.10">
    <property type="match status" value="1"/>
</dbReference>
<keyword evidence="4 14" id="KW-0378">Hydrolase</keyword>
<keyword evidence="2 14" id="KW-0547">Nucleotide-binding</keyword>
<dbReference type="GO" id="GO:0005524">
    <property type="term" value="F:ATP binding"/>
    <property type="evidence" value="ECO:0007669"/>
    <property type="project" value="UniProtKB-UniRule"/>
</dbReference>
<evidence type="ECO:0000256" key="10">
    <source>
        <dbReference type="ARBA" id="ARBA00023235"/>
    </source>
</evidence>
<dbReference type="AlphaFoldDB" id="A0A845QWL5"/>
<dbReference type="InterPro" id="IPR014017">
    <property type="entry name" value="DNA_helicase_UvrD-like_C"/>
</dbReference>
<dbReference type="RefSeq" id="WP_160196393.1">
    <property type="nucleotide sequence ID" value="NZ_QXXA01000004.1"/>
</dbReference>
<dbReference type="InterPro" id="IPR014016">
    <property type="entry name" value="UvrD-like_ATP-bd"/>
</dbReference>
<dbReference type="GO" id="GO:0000725">
    <property type="term" value="P:recombinational repair"/>
    <property type="evidence" value="ECO:0007669"/>
    <property type="project" value="TreeGrafter"/>
</dbReference>
<evidence type="ECO:0000259" key="17">
    <source>
        <dbReference type="PROSITE" id="PS51217"/>
    </source>
</evidence>
<evidence type="ECO:0000256" key="6">
    <source>
        <dbReference type="ARBA" id="ARBA00022839"/>
    </source>
</evidence>
<keyword evidence="8" id="KW-0238">DNA-binding</keyword>
<dbReference type="Pfam" id="PF12705">
    <property type="entry name" value="PDDEXK_1"/>
    <property type="match status" value="1"/>
</dbReference>
<dbReference type="Pfam" id="PF13361">
    <property type="entry name" value="UvrD_C"/>
    <property type="match status" value="1"/>
</dbReference>
<evidence type="ECO:0000313" key="18">
    <source>
        <dbReference type="EMBL" id="NBI05906.1"/>
    </source>
</evidence>
<feature type="coiled-coil region" evidence="15">
    <location>
        <begin position="274"/>
        <end position="301"/>
    </location>
</feature>
<evidence type="ECO:0000256" key="9">
    <source>
        <dbReference type="ARBA" id="ARBA00023204"/>
    </source>
</evidence>
<keyword evidence="9" id="KW-0234">DNA repair</keyword>
<dbReference type="InterPro" id="IPR011335">
    <property type="entry name" value="Restrct_endonuc-II-like"/>
</dbReference>
<evidence type="ECO:0000313" key="19">
    <source>
        <dbReference type="Proteomes" id="UP000467132"/>
    </source>
</evidence>
<name>A0A845QWL5_9CLOT</name>
<evidence type="ECO:0000256" key="4">
    <source>
        <dbReference type="ARBA" id="ARBA00022801"/>
    </source>
</evidence>
<dbReference type="SUPFAM" id="SSF52980">
    <property type="entry name" value="Restriction endonuclease-like"/>
    <property type="match status" value="1"/>
</dbReference>
<keyword evidence="7 14" id="KW-0067">ATP-binding</keyword>
<feature type="domain" description="UvrD-like helicase C-terminal" evidence="17">
    <location>
        <begin position="434"/>
        <end position="712"/>
    </location>
</feature>
<dbReference type="PANTHER" id="PTHR11070">
    <property type="entry name" value="UVRD / RECB / PCRA DNA HELICASE FAMILY MEMBER"/>
    <property type="match status" value="1"/>
</dbReference>
<evidence type="ECO:0000256" key="8">
    <source>
        <dbReference type="ARBA" id="ARBA00023125"/>
    </source>
</evidence>
<evidence type="ECO:0000256" key="11">
    <source>
        <dbReference type="ARBA" id="ARBA00034617"/>
    </source>
</evidence>
<evidence type="ECO:0000256" key="2">
    <source>
        <dbReference type="ARBA" id="ARBA00022741"/>
    </source>
</evidence>
<dbReference type="PROSITE" id="PS51217">
    <property type="entry name" value="UVRD_HELICASE_CTER"/>
    <property type="match status" value="1"/>
</dbReference>
<dbReference type="Proteomes" id="UP000467132">
    <property type="component" value="Unassembled WGS sequence"/>
</dbReference>
<evidence type="ECO:0000256" key="13">
    <source>
        <dbReference type="ARBA" id="ARBA00048988"/>
    </source>
</evidence>
<dbReference type="GO" id="GO:0033202">
    <property type="term" value="C:DNA helicase complex"/>
    <property type="evidence" value="ECO:0007669"/>
    <property type="project" value="TreeGrafter"/>
</dbReference>
<dbReference type="InterPro" id="IPR000212">
    <property type="entry name" value="DNA_helicase_UvrD/REP"/>
</dbReference>
<sequence length="1102" mass="130057">MIKLTESQKQAINTINENLAVNAGAGSGKTKVLVDRYINILENGNLDKYSEIESIVAITFTKKAQGEMKERIRKRVIEKIEEESKEKEYWKRIYEDLEMANISTIHAFCSKILSENPIESSVQPKFKILEEYEKKKFIEEILSDIFTIQVEKDNQIYNFLEYFTPFSIEESMHKDNIIQTLKRIYLDIRTTGKNINYIEDLTLKNIENLEVDFSNLDAIKEKVLYLIENSRKNSKLAKLKNDEIWLELYDKQSNQIKKEDLFNLAYIKENLGKNKKLQDNIDEVKSMINNLLVMLEKLNKDIYIFTFYILKLLDKKYSEKKQKLSKLDYEDLQILTLQLFDNKNILNHYINKFKYIMIDEFQDTDNLQKSILYKLCSLNKPLDRNNLFVVGDPKQSIYRFRGADVSVFDEVSKDISNKNNDLIINLDDNFRTVNTIMKVINDFFIKLMVDKYQILNSNKSTENEIDVEILKNDEIEIPNDENKSEYHKKIEADLIAKRIKLSVDKGEYNYSDFAVLFRSMTDVSLYESALKKYNIPFSNFSGEGLLYLEQIVDIMNALKSINNNDDMISFIGFLRSSMIGVSDSTLYKHFYDYEDFIENKEKDKLEFAYSIIKRFNKLKKILRVDELLIELLKVTKFKETCLLLDDNVQKISNIEKFIDFTKKLVYEENLDLNEFINYIDDFKKYGQDIEKDNVNSLDSKGVSIMTIHKSKGLQFKVIIIPQTSKPFRNNNLDILFSKYKGLGIKHVDKNQKKSKELSFIYSNILENESIEDFEENKRILYVAMTRAEEKLILGSQSLGRNYKNSFKSMIEENISTENIKYINNIDLEYEKIPRVKNFQESHLKKRDIDTNIFPLINIKNNIKKKFETLSISAYMKFKNCQRSFYYEYYKKSPVINFNNSKGNINNTLSSIEKGVLVHRICELYNPEIDKCNLIKKVFQEKNINITTDKINEILPYINNYIDMNDFHNKEQYNEIHFYYNILDIKLSGVIDKIIIDGNKATIIDFKTNDVKNKKHILDQYSTQMQLYTSVVKDLYKINVEKARIMLLKTGEYMNIDISEDGLNENIDRIKKFITFVNTHNEELHYSKNTNKCIYCNYQKICK</sequence>
<dbReference type="CDD" id="cd17932">
    <property type="entry name" value="DEXQc_UvrD"/>
    <property type="match status" value="1"/>
</dbReference>
<keyword evidence="5 14" id="KW-0347">Helicase</keyword>
<dbReference type="GO" id="GO:0003677">
    <property type="term" value="F:DNA binding"/>
    <property type="evidence" value="ECO:0007669"/>
    <property type="project" value="UniProtKB-KW"/>
</dbReference>
<comment type="catalytic activity">
    <reaction evidence="11">
        <text>Couples ATP hydrolysis with the unwinding of duplex DNA by translocating in the 3'-5' direction.</text>
        <dbReference type="EC" id="5.6.2.4"/>
    </reaction>
</comment>
<proteinExistence type="predicted"/>
<dbReference type="Gene3D" id="1.10.486.10">
    <property type="entry name" value="PCRA, domain 4"/>
    <property type="match status" value="1"/>
</dbReference>
<evidence type="ECO:0000259" key="16">
    <source>
        <dbReference type="PROSITE" id="PS51198"/>
    </source>
</evidence>
<feature type="domain" description="UvrD-like helicase ATP-binding" evidence="16">
    <location>
        <begin position="2"/>
        <end position="433"/>
    </location>
</feature>
<dbReference type="PANTHER" id="PTHR11070:SF48">
    <property type="entry name" value="ATP-DEPENDENT HELICASE_NUCLEASE SUBUNIT A"/>
    <property type="match status" value="1"/>
</dbReference>
<dbReference type="SUPFAM" id="SSF52540">
    <property type="entry name" value="P-loop containing nucleoside triphosphate hydrolases"/>
    <property type="match status" value="1"/>
</dbReference>
<evidence type="ECO:0000256" key="1">
    <source>
        <dbReference type="ARBA" id="ARBA00022722"/>
    </source>
</evidence>
<dbReference type="EMBL" id="QXXA01000004">
    <property type="protein sequence ID" value="NBI05906.1"/>
    <property type="molecule type" value="Genomic_DNA"/>
</dbReference>
<evidence type="ECO:0000256" key="5">
    <source>
        <dbReference type="ARBA" id="ARBA00022806"/>
    </source>
</evidence>
<gene>
    <name evidence="18" type="ORF">D3Z33_03420</name>
</gene>
<evidence type="ECO:0000256" key="15">
    <source>
        <dbReference type="SAM" id="Coils"/>
    </source>
</evidence>
<keyword evidence="6" id="KW-0269">Exonuclease</keyword>
<dbReference type="InterPro" id="IPR038726">
    <property type="entry name" value="PDDEXK_AddAB-type"/>
</dbReference>
<keyword evidence="19" id="KW-1185">Reference proteome</keyword>
<dbReference type="Pfam" id="PF00580">
    <property type="entry name" value="UvrD-helicase"/>
    <property type="match status" value="1"/>
</dbReference>
<dbReference type="GO" id="GO:0043138">
    <property type="term" value="F:3'-5' DNA helicase activity"/>
    <property type="evidence" value="ECO:0007669"/>
    <property type="project" value="UniProtKB-EC"/>
</dbReference>
<accession>A0A845QWL5</accession>
<dbReference type="InterPro" id="IPR027417">
    <property type="entry name" value="P-loop_NTPase"/>
</dbReference>
<organism evidence="18 19">
    <name type="scientific">Senegalia massiliensis</name>
    <dbReference type="NCBI Taxonomy" id="1720316"/>
    <lineage>
        <taxon>Bacteria</taxon>
        <taxon>Bacillati</taxon>
        <taxon>Bacillota</taxon>
        <taxon>Clostridia</taxon>
        <taxon>Eubacteriales</taxon>
        <taxon>Clostridiaceae</taxon>
        <taxon>Senegalia</taxon>
    </lineage>
</organism>
<evidence type="ECO:0000256" key="3">
    <source>
        <dbReference type="ARBA" id="ARBA00022763"/>
    </source>
</evidence>
<dbReference type="Gene3D" id="3.40.50.300">
    <property type="entry name" value="P-loop containing nucleotide triphosphate hydrolases"/>
    <property type="match status" value="4"/>
</dbReference>
<comment type="catalytic activity">
    <reaction evidence="13">
        <text>ATP + H2O = ADP + phosphate + H(+)</text>
        <dbReference type="Rhea" id="RHEA:13065"/>
        <dbReference type="ChEBI" id="CHEBI:15377"/>
        <dbReference type="ChEBI" id="CHEBI:15378"/>
        <dbReference type="ChEBI" id="CHEBI:30616"/>
        <dbReference type="ChEBI" id="CHEBI:43474"/>
        <dbReference type="ChEBI" id="CHEBI:456216"/>
        <dbReference type="EC" id="5.6.2.4"/>
    </reaction>
</comment>
<dbReference type="InterPro" id="IPR011604">
    <property type="entry name" value="PDDEXK-like_dom_sf"/>
</dbReference>
<keyword evidence="15" id="KW-0175">Coiled coil</keyword>
<reference evidence="18 19" key="1">
    <citation type="submission" date="2018-08" db="EMBL/GenBank/DDBJ databases">
        <title>Murine metabolic-syndrome-specific gut microbial biobank.</title>
        <authorList>
            <person name="Liu C."/>
        </authorList>
    </citation>
    <scope>NUCLEOTIDE SEQUENCE [LARGE SCALE GENOMIC DNA]</scope>
    <source>
        <strain evidence="18 19">583</strain>
    </source>
</reference>
<keyword evidence="1" id="KW-0540">Nuclease</keyword>
<protein>
    <recommendedName>
        <fullName evidence="12">DNA 3'-5' helicase</fullName>
        <ecNumber evidence="12">5.6.2.4</ecNumber>
    </recommendedName>
</protein>
<evidence type="ECO:0000256" key="7">
    <source>
        <dbReference type="ARBA" id="ARBA00022840"/>
    </source>
</evidence>
<keyword evidence="10" id="KW-0413">Isomerase</keyword>
<feature type="binding site" evidence="14">
    <location>
        <begin position="23"/>
        <end position="30"/>
    </location>
    <ligand>
        <name>ATP</name>
        <dbReference type="ChEBI" id="CHEBI:30616"/>
    </ligand>
</feature>
<dbReference type="EC" id="5.6.2.4" evidence="12"/>
<keyword evidence="3" id="KW-0227">DNA damage</keyword>
<evidence type="ECO:0000256" key="12">
    <source>
        <dbReference type="ARBA" id="ARBA00034808"/>
    </source>
</evidence>
<dbReference type="OrthoDB" id="9810135at2"/>